<keyword evidence="3" id="KW-1185">Reference proteome</keyword>
<evidence type="ECO:0000313" key="2">
    <source>
        <dbReference type="EMBL" id="MFC5604155.1"/>
    </source>
</evidence>
<evidence type="ECO:0000313" key="3">
    <source>
        <dbReference type="Proteomes" id="UP001596071"/>
    </source>
</evidence>
<dbReference type="Proteomes" id="UP001596071">
    <property type="component" value="Unassembled WGS sequence"/>
</dbReference>
<proteinExistence type="predicted"/>
<accession>A0ABW0U1W4</accession>
<feature type="region of interest" description="Disordered" evidence="1">
    <location>
        <begin position="21"/>
        <end position="52"/>
    </location>
</feature>
<name>A0ABW0U1W4_9BACL</name>
<dbReference type="RefSeq" id="WP_381445622.1">
    <property type="nucleotide sequence ID" value="NZ_JBHSNP010000027.1"/>
</dbReference>
<sequence length="73" mass="8408">MGIVRVRSESEELFIMKDNNRFQTNPNEEKGKAFTGMPNAEPFPDFEPEQDANKQVAQFINSTECREKPSDNK</sequence>
<dbReference type="EMBL" id="JBHSNP010000027">
    <property type="protein sequence ID" value="MFC5604155.1"/>
    <property type="molecule type" value="Genomic_DNA"/>
</dbReference>
<protein>
    <submittedName>
        <fullName evidence="2">Uncharacterized protein</fullName>
    </submittedName>
</protein>
<reference evidence="3" key="1">
    <citation type="journal article" date="2019" name="Int. J. Syst. Evol. Microbiol.">
        <title>The Global Catalogue of Microorganisms (GCM) 10K type strain sequencing project: providing services to taxonomists for standard genome sequencing and annotation.</title>
        <authorList>
            <consortium name="The Broad Institute Genomics Platform"/>
            <consortium name="The Broad Institute Genome Sequencing Center for Infectious Disease"/>
            <person name="Wu L."/>
            <person name="Ma J."/>
        </authorList>
    </citation>
    <scope>NUCLEOTIDE SEQUENCE [LARGE SCALE GENOMIC DNA]</scope>
    <source>
        <strain evidence="3">KACC 11299</strain>
    </source>
</reference>
<comment type="caution">
    <text evidence="2">The sequence shown here is derived from an EMBL/GenBank/DDBJ whole genome shotgun (WGS) entry which is preliminary data.</text>
</comment>
<gene>
    <name evidence="2" type="ORF">ACFPTP_13075</name>
</gene>
<evidence type="ECO:0000256" key="1">
    <source>
        <dbReference type="SAM" id="MobiDB-lite"/>
    </source>
</evidence>
<organism evidence="2 3">
    <name type="scientific">Sporosarcina koreensis</name>
    <dbReference type="NCBI Taxonomy" id="334735"/>
    <lineage>
        <taxon>Bacteria</taxon>
        <taxon>Bacillati</taxon>
        <taxon>Bacillota</taxon>
        <taxon>Bacilli</taxon>
        <taxon>Bacillales</taxon>
        <taxon>Caryophanaceae</taxon>
        <taxon>Sporosarcina</taxon>
    </lineage>
</organism>